<gene>
    <name evidence="1" type="ORF">TBIB3V08_LOCUS11486</name>
</gene>
<accession>A0A7R9I6G1</accession>
<evidence type="ECO:0000313" key="1">
    <source>
        <dbReference type="EMBL" id="CAD7449207.1"/>
    </source>
</evidence>
<reference evidence="1" key="1">
    <citation type="submission" date="2020-11" db="EMBL/GenBank/DDBJ databases">
        <authorList>
            <person name="Tran Van P."/>
        </authorList>
    </citation>
    <scope>NUCLEOTIDE SEQUENCE</scope>
</reference>
<dbReference type="AlphaFoldDB" id="A0A7R9I6G1"/>
<name>A0A7R9I6G1_9NEOP</name>
<organism evidence="1">
    <name type="scientific">Timema bartmani</name>
    <dbReference type="NCBI Taxonomy" id="61472"/>
    <lineage>
        <taxon>Eukaryota</taxon>
        <taxon>Metazoa</taxon>
        <taxon>Ecdysozoa</taxon>
        <taxon>Arthropoda</taxon>
        <taxon>Hexapoda</taxon>
        <taxon>Insecta</taxon>
        <taxon>Pterygota</taxon>
        <taxon>Neoptera</taxon>
        <taxon>Polyneoptera</taxon>
        <taxon>Phasmatodea</taxon>
        <taxon>Timematodea</taxon>
        <taxon>Timematoidea</taxon>
        <taxon>Timematidae</taxon>
        <taxon>Timema</taxon>
    </lineage>
</organism>
<sequence>MTPCADLNSVLHSVSLSTKFIVECSSGGRLGRRNNNNIGRWGMHRVFLPVRVIRLSTSYTNGLGIGKIEFRRSEPAFAWRESGKPFRKNHPSSPDRDSNLNFPVLGSLAQHDWRVSQLRHRGGPCPIEPRLQTNPRVWLKERVCGIEYWGSLCAATPVVEDS</sequence>
<proteinExistence type="predicted"/>
<dbReference type="EMBL" id="OD571317">
    <property type="protein sequence ID" value="CAD7449207.1"/>
    <property type="molecule type" value="Genomic_DNA"/>
</dbReference>
<protein>
    <submittedName>
        <fullName evidence="1">Uncharacterized protein</fullName>
    </submittedName>
</protein>